<keyword evidence="3" id="KW-0804">Transcription</keyword>
<dbReference type="InterPro" id="IPR000524">
    <property type="entry name" value="Tscrpt_reg_HTH_GntR"/>
</dbReference>
<reference evidence="5" key="1">
    <citation type="journal article" date="2014" name="Int. J. Syst. Evol. Microbiol.">
        <title>Complete genome sequence of Corynebacterium casei LMG S-19264T (=DSM 44701T), isolated from a smear-ripened cheese.</title>
        <authorList>
            <consortium name="US DOE Joint Genome Institute (JGI-PGF)"/>
            <person name="Walter F."/>
            <person name="Albersmeier A."/>
            <person name="Kalinowski J."/>
            <person name="Ruckert C."/>
        </authorList>
    </citation>
    <scope>NUCLEOTIDE SEQUENCE</scope>
    <source>
        <strain evidence="5">VKM B-1606</strain>
    </source>
</reference>
<dbReference type="SUPFAM" id="SSF46785">
    <property type="entry name" value="Winged helix' DNA-binding domain"/>
    <property type="match status" value="1"/>
</dbReference>
<dbReference type="InterPro" id="IPR008920">
    <property type="entry name" value="TF_FadR/GntR_C"/>
</dbReference>
<reference evidence="6 7" key="2">
    <citation type="submission" date="2021-01" db="EMBL/GenBank/DDBJ databases">
        <title>Genomic Encyclopedia of Type Strains, Phase IV (KMG-IV): sequencing the most valuable type-strain genomes for metagenomic binning, comparative biology and taxonomic classification.</title>
        <authorList>
            <person name="Goeker M."/>
        </authorList>
    </citation>
    <scope>NUCLEOTIDE SEQUENCE [LARGE SCALE GENOMIC DNA]</scope>
    <source>
        <strain evidence="6 7">DSM 6130</strain>
    </source>
</reference>
<dbReference type="Pfam" id="PF07729">
    <property type="entry name" value="FCD"/>
    <property type="match status" value="1"/>
</dbReference>
<evidence type="ECO:0000259" key="4">
    <source>
        <dbReference type="PROSITE" id="PS50949"/>
    </source>
</evidence>
<dbReference type="GO" id="GO:0003677">
    <property type="term" value="F:DNA binding"/>
    <property type="evidence" value="ECO:0007669"/>
    <property type="project" value="UniProtKB-KW"/>
</dbReference>
<dbReference type="Pfam" id="PF00392">
    <property type="entry name" value="GntR"/>
    <property type="match status" value="1"/>
</dbReference>
<dbReference type="GO" id="GO:0003700">
    <property type="term" value="F:DNA-binding transcription factor activity"/>
    <property type="evidence" value="ECO:0007669"/>
    <property type="project" value="InterPro"/>
</dbReference>
<dbReference type="SUPFAM" id="SSF48008">
    <property type="entry name" value="GntR ligand-binding domain-like"/>
    <property type="match status" value="1"/>
</dbReference>
<dbReference type="Gene3D" id="1.20.120.530">
    <property type="entry name" value="GntR ligand-binding domain-like"/>
    <property type="match status" value="1"/>
</dbReference>
<dbReference type="EMBL" id="JAFBCY010000003">
    <property type="protein sequence ID" value="MBM7852602.1"/>
    <property type="molecule type" value="Genomic_DNA"/>
</dbReference>
<gene>
    <name evidence="5" type="ORF">GCM10008170_28280</name>
    <name evidence="6" type="ORF">JOD31_002844</name>
</gene>
<dbReference type="Proteomes" id="UP001143400">
    <property type="component" value="Unassembled WGS sequence"/>
</dbReference>
<proteinExistence type="predicted"/>
<dbReference type="InterPro" id="IPR036388">
    <property type="entry name" value="WH-like_DNA-bd_sf"/>
</dbReference>
<dbReference type="PANTHER" id="PTHR43537">
    <property type="entry name" value="TRANSCRIPTIONAL REGULATOR, GNTR FAMILY"/>
    <property type="match status" value="1"/>
</dbReference>
<evidence type="ECO:0000256" key="1">
    <source>
        <dbReference type="ARBA" id="ARBA00023015"/>
    </source>
</evidence>
<evidence type="ECO:0000256" key="3">
    <source>
        <dbReference type="ARBA" id="ARBA00023163"/>
    </source>
</evidence>
<keyword evidence="7" id="KW-1185">Reference proteome</keyword>
<dbReference type="CDD" id="cd07377">
    <property type="entry name" value="WHTH_GntR"/>
    <property type="match status" value="1"/>
</dbReference>
<dbReference type="Proteomes" id="UP000758856">
    <property type="component" value="Unassembled WGS sequence"/>
</dbReference>
<reference evidence="5" key="3">
    <citation type="submission" date="2023-01" db="EMBL/GenBank/DDBJ databases">
        <authorList>
            <person name="Sun Q."/>
            <person name="Evtushenko L."/>
        </authorList>
    </citation>
    <scope>NUCLEOTIDE SEQUENCE</scope>
    <source>
        <strain evidence="5">VKM B-1606</strain>
    </source>
</reference>
<keyword evidence="1" id="KW-0805">Transcription regulation</keyword>
<name>A0A9W6IWD7_9HYPH</name>
<dbReference type="PANTHER" id="PTHR43537:SF50">
    <property type="entry name" value="TRANSCRIPTIONAL REGULATORY PROTEIN"/>
    <property type="match status" value="1"/>
</dbReference>
<dbReference type="SMART" id="SM00345">
    <property type="entry name" value="HTH_GNTR"/>
    <property type="match status" value="1"/>
</dbReference>
<dbReference type="AlphaFoldDB" id="A0A9W6IWD7"/>
<dbReference type="Gene3D" id="1.10.10.10">
    <property type="entry name" value="Winged helix-like DNA-binding domain superfamily/Winged helix DNA-binding domain"/>
    <property type="match status" value="1"/>
</dbReference>
<dbReference type="RefSeq" id="WP_204950977.1">
    <property type="nucleotide sequence ID" value="NZ_BSFF01000003.1"/>
</dbReference>
<evidence type="ECO:0000313" key="7">
    <source>
        <dbReference type="Proteomes" id="UP000758856"/>
    </source>
</evidence>
<evidence type="ECO:0000313" key="6">
    <source>
        <dbReference type="EMBL" id="MBM7852602.1"/>
    </source>
</evidence>
<organism evidence="5 8">
    <name type="scientific">Methylopila capsulata</name>
    <dbReference type="NCBI Taxonomy" id="61654"/>
    <lineage>
        <taxon>Bacteria</taxon>
        <taxon>Pseudomonadati</taxon>
        <taxon>Pseudomonadota</taxon>
        <taxon>Alphaproteobacteria</taxon>
        <taxon>Hyphomicrobiales</taxon>
        <taxon>Methylopilaceae</taxon>
        <taxon>Methylopila</taxon>
    </lineage>
</organism>
<dbReference type="SMART" id="SM00895">
    <property type="entry name" value="FCD"/>
    <property type="match status" value="1"/>
</dbReference>
<evidence type="ECO:0000313" key="8">
    <source>
        <dbReference type="Proteomes" id="UP001143400"/>
    </source>
</evidence>
<sequence>MTDETSFDDRAAESPILRRSLHDETVARLRDMIIDGRLAPGDRVNEGDVGRRLGVSRTPMREALKTLAAEGLIENVPGRGAVVRAFTRDDVFDMLEALKIIEQEAGRLACARASDADIASLRAVHDRMMQLYAVRSRLNYFKLNQDIHSGFARISGNATLLWAHESIQARMKRIRFVGNGSEDKWAAAVAEHEEMIVALEAHDGDALAEVIGRHIDRTWVRVQDALPERASAAPAEEPLAS</sequence>
<accession>A0A9W6IWD7</accession>
<dbReference type="InterPro" id="IPR036390">
    <property type="entry name" value="WH_DNA-bd_sf"/>
</dbReference>
<comment type="caution">
    <text evidence="5">The sequence shown here is derived from an EMBL/GenBank/DDBJ whole genome shotgun (WGS) entry which is preliminary data.</text>
</comment>
<keyword evidence="2 6" id="KW-0238">DNA-binding</keyword>
<feature type="domain" description="HTH gntR-type" evidence="4">
    <location>
        <begin position="19"/>
        <end position="86"/>
    </location>
</feature>
<dbReference type="InterPro" id="IPR011711">
    <property type="entry name" value="GntR_C"/>
</dbReference>
<dbReference type="EMBL" id="BSFF01000003">
    <property type="protein sequence ID" value="GLK56809.1"/>
    <property type="molecule type" value="Genomic_DNA"/>
</dbReference>
<protein>
    <submittedName>
        <fullName evidence="5 6">GntR family transcriptional regulator</fullName>
    </submittedName>
</protein>
<dbReference type="PROSITE" id="PS50949">
    <property type="entry name" value="HTH_GNTR"/>
    <property type="match status" value="1"/>
</dbReference>
<evidence type="ECO:0000313" key="5">
    <source>
        <dbReference type="EMBL" id="GLK56809.1"/>
    </source>
</evidence>
<dbReference type="PRINTS" id="PR00035">
    <property type="entry name" value="HTHGNTR"/>
</dbReference>
<evidence type="ECO:0000256" key="2">
    <source>
        <dbReference type="ARBA" id="ARBA00023125"/>
    </source>
</evidence>